<feature type="coiled-coil region" evidence="8">
    <location>
        <begin position="377"/>
        <end position="411"/>
    </location>
</feature>
<feature type="compositionally biased region" description="Low complexity" evidence="9">
    <location>
        <begin position="73"/>
        <end position="83"/>
    </location>
</feature>
<dbReference type="GO" id="GO:0005524">
    <property type="term" value="F:ATP binding"/>
    <property type="evidence" value="ECO:0007669"/>
    <property type="project" value="UniProtKB-UniRule"/>
</dbReference>
<dbReference type="InterPro" id="IPR036961">
    <property type="entry name" value="Kinesin_motor_dom_sf"/>
</dbReference>
<feature type="region of interest" description="Disordered" evidence="9">
    <location>
        <begin position="66"/>
        <end position="96"/>
    </location>
</feature>
<feature type="coiled-coil region" evidence="8">
    <location>
        <begin position="205"/>
        <end position="299"/>
    </location>
</feature>
<evidence type="ECO:0000256" key="5">
    <source>
        <dbReference type="ARBA" id="ARBA00023175"/>
    </source>
</evidence>
<evidence type="ECO:0000256" key="9">
    <source>
        <dbReference type="SAM" id="MobiDB-lite"/>
    </source>
</evidence>
<name>A0A6A3C407_HIBSY</name>
<dbReference type="PANTHER" id="PTHR47972:SF46">
    <property type="entry name" value="KINESIN-LIKE PROTEIN"/>
    <property type="match status" value="1"/>
</dbReference>
<evidence type="ECO:0000313" key="12">
    <source>
        <dbReference type="Proteomes" id="UP000436088"/>
    </source>
</evidence>
<keyword evidence="8" id="KW-0175">Coiled coil</keyword>
<dbReference type="PANTHER" id="PTHR47972">
    <property type="entry name" value="KINESIN-LIKE PROTEIN KLP-3"/>
    <property type="match status" value="1"/>
</dbReference>
<comment type="caution">
    <text evidence="11">The sequence shown here is derived from an EMBL/GenBank/DDBJ whole genome shotgun (WGS) entry which is preliminary data.</text>
</comment>
<dbReference type="InterPro" id="IPR027640">
    <property type="entry name" value="Kinesin-like_fam"/>
</dbReference>
<keyword evidence="5 6" id="KW-0505">Motor protein</keyword>
<dbReference type="PROSITE" id="PS50067">
    <property type="entry name" value="KINESIN_MOTOR_2"/>
    <property type="match status" value="1"/>
</dbReference>
<feature type="domain" description="Kinesin motor" evidence="10">
    <location>
        <begin position="498"/>
        <end position="835"/>
    </location>
</feature>
<proteinExistence type="inferred from homology"/>
<dbReference type="GO" id="GO:0003777">
    <property type="term" value="F:microtubule motor activity"/>
    <property type="evidence" value="ECO:0007669"/>
    <property type="project" value="InterPro"/>
</dbReference>
<reference evidence="11" key="1">
    <citation type="submission" date="2019-09" db="EMBL/GenBank/DDBJ databases">
        <title>Draft genome information of white flower Hibiscus syriacus.</title>
        <authorList>
            <person name="Kim Y.-M."/>
        </authorList>
    </citation>
    <scope>NUCLEOTIDE SEQUENCE [LARGE SCALE GENOMIC DNA]</scope>
    <source>
        <strain evidence="11">YM2019G1</strain>
    </source>
</reference>
<dbReference type="InterPro" id="IPR027417">
    <property type="entry name" value="P-loop_NTPase"/>
</dbReference>
<keyword evidence="12" id="KW-1185">Reference proteome</keyword>
<dbReference type="AlphaFoldDB" id="A0A6A3C407"/>
<dbReference type="InterPro" id="IPR019821">
    <property type="entry name" value="Kinesin_motor_CS"/>
</dbReference>
<dbReference type="CDD" id="cd01366">
    <property type="entry name" value="KISc_C_terminal"/>
    <property type="match status" value="1"/>
</dbReference>
<dbReference type="EMBL" id="VEPZ02000519">
    <property type="protein sequence ID" value="KAE8723524.1"/>
    <property type="molecule type" value="Genomic_DNA"/>
</dbReference>
<dbReference type="GO" id="GO:0008017">
    <property type="term" value="F:microtubule binding"/>
    <property type="evidence" value="ECO:0007669"/>
    <property type="project" value="InterPro"/>
</dbReference>
<organism evidence="11 12">
    <name type="scientific">Hibiscus syriacus</name>
    <name type="common">Rose of Sharon</name>
    <dbReference type="NCBI Taxonomy" id="106335"/>
    <lineage>
        <taxon>Eukaryota</taxon>
        <taxon>Viridiplantae</taxon>
        <taxon>Streptophyta</taxon>
        <taxon>Embryophyta</taxon>
        <taxon>Tracheophyta</taxon>
        <taxon>Spermatophyta</taxon>
        <taxon>Magnoliopsida</taxon>
        <taxon>eudicotyledons</taxon>
        <taxon>Gunneridae</taxon>
        <taxon>Pentapetalae</taxon>
        <taxon>rosids</taxon>
        <taxon>malvids</taxon>
        <taxon>Malvales</taxon>
        <taxon>Malvaceae</taxon>
        <taxon>Malvoideae</taxon>
        <taxon>Hibiscus</taxon>
    </lineage>
</organism>
<evidence type="ECO:0000256" key="8">
    <source>
        <dbReference type="SAM" id="Coils"/>
    </source>
</evidence>
<accession>A0A6A3C407</accession>
<dbReference type="OrthoDB" id="3176171at2759"/>
<dbReference type="InterPro" id="IPR001752">
    <property type="entry name" value="Kinesin_motor_dom"/>
</dbReference>
<evidence type="ECO:0000313" key="11">
    <source>
        <dbReference type="EMBL" id="KAE8723524.1"/>
    </source>
</evidence>
<gene>
    <name evidence="11" type="ORF">F3Y22_tig00012370pilonHSYRG00128</name>
</gene>
<dbReference type="PROSITE" id="PS00411">
    <property type="entry name" value="KINESIN_MOTOR_1"/>
    <property type="match status" value="1"/>
</dbReference>
<dbReference type="Gene3D" id="3.40.850.10">
    <property type="entry name" value="Kinesin motor domain"/>
    <property type="match status" value="1"/>
</dbReference>
<evidence type="ECO:0000256" key="1">
    <source>
        <dbReference type="ARBA" id="ARBA00010899"/>
    </source>
</evidence>
<keyword evidence="4 6" id="KW-0067">ATP-binding</keyword>
<dbReference type="FunFam" id="3.40.850.10:FF:000048">
    <property type="entry name" value="Kinesin-like protein"/>
    <property type="match status" value="1"/>
</dbReference>
<dbReference type="GO" id="GO:0005874">
    <property type="term" value="C:microtubule"/>
    <property type="evidence" value="ECO:0007669"/>
    <property type="project" value="UniProtKB-KW"/>
</dbReference>
<feature type="binding site" evidence="6">
    <location>
        <begin position="583"/>
        <end position="590"/>
    </location>
    <ligand>
        <name>ATP</name>
        <dbReference type="ChEBI" id="CHEBI:30616"/>
    </ligand>
</feature>
<dbReference type="SMART" id="SM00129">
    <property type="entry name" value="KISc"/>
    <property type="match status" value="1"/>
</dbReference>
<evidence type="ECO:0000256" key="6">
    <source>
        <dbReference type="PROSITE-ProRule" id="PRU00283"/>
    </source>
</evidence>
<evidence type="ECO:0000256" key="7">
    <source>
        <dbReference type="RuleBase" id="RU000394"/>
    </source>
</evidence>
<evidence type="ECO:0000256" key="3">
    <source>
        <dbReference type="ARBA" id="ARBA00022741"/>
    </source>
</evidence>
<dbReference type="SUPFAM" id="SSF52540">
    <property type="entry name" value="P-loop containing nucleoside triphosphate hydrolases"/>
    <property type="match status" value="1"/>
</dbReference>
<evidence type="ECO:0000256" key="2">
    <source>
        <dbReference type="ARBA" id="ARBA00022701"/>
    </source>
</evidence>
<dbReference type="Pfam" id="PF00225">
    <property type="entry name" value="Kinesin"/>
    <property type="match status" value="1"/>
</dbReference>
<dbReference type="GO" id="GO:0007018">
    <property type="term" value="P:microtubule-based movement"/>
    <property type="evidence" value="ECO:0007669"/>
    <property type="project" value="InterPro"/>
</dbReference>
<evidence type="ECO:0000259" key="10">
    <source>
        <dbReference type="PROSITE" id="PS50067"/>
    </source>
</evidence>
<keyword evidence="3 6" id="KW-0547">Nucleotide-binding</keyword>
<dbReference type="Proteomes" id="UP000436088">
    <property type="component" value="Unassembled WGS sequence"/>
</dbReference>
<comment type="similarity">
    <text evidence="1">Belongs to the TRAFAC class myosin-kinesin ATPase superfamily. Kinesin family. KIN-14 subfamily.</text>
</comment>
<evidence type="ECO:0000256" key="4">
    <source>
        <dbReference type="ARBA" id="ARBA00022840"/>
    </source>
</evidence>
<dbReference type="PRINTS" id="PR00380">
    <property type="entry name" value="KINESINHEAVY"/>
</dbReference>
<keyword evidence="2 7" id="KW-0493">Microtubule</keyword>
<sequence length="856" mass="96605">MSVLCLIHHHRHHHLPGSKSSGLDIGGFECNSRSRLDPTILLLPTSHTLLFYVSLSSKMASMNHNKTHFPYNTSPSTTTAPSPSKKKNIADEVSGEKGQKLEFEKMVGSASNGRLRLAFSLVNGSQDLSLTPASTAGSECGAVEFTREDVEALVSERMKSKNKFNYKERCENMMDYIKRLRLCIRWFHELEGEFAFEQEKLRCALELTERRCHEMEVALKNKDEELNLVILELRKSLGSLQESLVKEESEKKAATNSLLKEKEAFISIERSKASLSEELDKAQAELDGANQRIASINDMYKLLQEYNSSLQLYNSKLQTDLGEAHETIKRGEKERLNIVENLHTLRGQHKSLQDQLTSSMASQEGAMKQKDALLNEVTCLRMELLKIKDDRDQYQREAQNLAIEVSKYKELATNSSELEVKCLSQGNQIQILHDQLAVAERKLQMSDMSALETKIEFEGQKKLINELHKCLEDAEFKLVEGEKLRKKLHNTILELKGNIRVFCRVRPHLSDDSSSNHGKVFSYPTLTECLGRNIDMTQNGQKHSFIFDKVFMPNASQEEVFIEISQLVQSALDGYKVCIFAYGQTGSGKTYTMMGKPGQPDEKGLIPRSLEQIFQTTQALRRQGWRYEMQVSMLEIYKETIRDLLSINRDSSRTENGVVGKQYMIKHDTNGNTQVSDLTIVDVRSSREVSFLLEQASHSRSVGKTQMNEQSSRSHFVFTMRITGVNESTEQQVQGVLNLIDLAGSERLSKSGSTGDRLKETQAINKSLSSLADVIFALAKKEDHVPFRNSKLTYLLQPCLGGDSKTLMFVNLSPESSSAGESLCSLRFAARVNACEIGTPRRQLNIRTSDSRLSYG</sequence>
<protein>
    <recommendedName>
        <fullName evidence="7">Kinesin-like protein</fullName>
    </recommendedName>
</protein>